<sequence>MKLNKKLLSYTIFSIIPIAGGIADSAIVTRATKDFFDSLPYLLISTPVFIASSAISIFLYFRNFLFMYVTVVYSLLIPFATSFLISKKYENYTVEINDHYELSPEDHYIEVTLNIPASYTSSSLLDEDQVIDPNLLFKKLFSRALKTKLRRSPYYAKLRFIELDKCSNLRVSVSQDKMILKKKCGDVIIEIIINNNKNTKLANSTT</sequence>
<keyword evidence="1" id="KW-0472">Membrane</keyword>
<dbReference type="KEGG" id="aman:B6F84_09540"/>
<dbReference type="AlphaFoldDB" id="A0A1W6K136"/>
<dbReference type="Proteomes" id="UP000193404">
    <property type="component" value="Chromosome"/>
</dbReference>
<evidence type="ECO:0000313" key="3">
    <source>
        <dbReference type="Proteomes" id="UP000193404"/>
    </source>
</evidence>
<dbReference type="OrthoDB" id="39701at2157"/>
<reference evidence="2 3" key="1">
    <citation type="submission" date="2017-03" db="EMBL/GenBank/DDBJ databases">
        <title>Sulfur activation and transportation mechanism of thermophilic Archaea Acidianus manzaensis YN-25.</title>
        <authorList>
            <person name="Ma Y."/>
            <person name="Yang Y."/>
            <person name="Xia J."/>
        </authorList>
    </citation>
    <scope>NUCLEOTIDE SEQUENCE [LARGE SCALE GENOMIC DNA]</scope>
    <source>
        <strain evidence="2 3">YN-25</strain>
    </source>
</reference>
<feature type="transmembrane region" description="Helical" evidence="1">
    <location>
        <begin position="39"/>
        <end position="60"/>
    </location>
</feature>
<dbReference type="RefSeq" id="WP_148692027.1">
    <property type="nucleotide sequence ID" value="NZ_CP020477.1"/>
</dbReference>
<feature type="transmembrane region" description="Helical" evidence="1">
    <location>
        <begin position="7"/>
        <end position="27"/>
    </location>
</feature>
<protein>
    <submittedName>
        <fullName evidence="2">Uncharacterized protein</fullName>
    </submittedName>
</protein>
<accession>A0A1W6K136</accession>
<keyword evidence="1" id="KW-1133">Transmembrane helix</keyword>
<dbReference type="EMBL" id="CP020477">
    <property type="protein sequence ID" value="ARM76243.1"/>
    <property type="molecule type" value="Genomic_DNA"/>
</dbReference>
<proteinExistence type="predicted"/>
<name>A0A1W6K136_9CREN</name>
<gene>
    <name evidence="2" type="ORF">B6F84_09540</name>
</gene>
<keyword evidence="3" id="KW-1185">Reference proteome</keyword>
<feature type="transmembrane region" description="Helical" evidence="1">
    <location>
        <begin position="65"/>
        <end position="85"/>
    </location>
</feature>
<keyword evidence="1" id="KW-0812">Transmembrane</keyword>
<evidence type="ECO:0000256" key="1">
    <source>
        <dbReference type="SAM" id="Phobius"/>
    </source>
</evidence>
<organism evidence="2 3">
    <name type="scientific">Acidianus manzaensis</name>
    <dbReference type="NCBI Taxonomy" id="282676"/>
    <lineage>
        <taxon>Archaea</taxon>
        <taxon>Thermoproteota</taxon>
        <taxon>Thermoprotei</taxon>
        <taxon>Sulfolobales</taxon>
        <taxon>Sulfolobaceae</taxon>
        <taxon>Acidianus</taxon>
    </lineage>
</organism>
<evidence type="ECO:0000313" key="2">
    <source>
        <dbReference type="EMBL" id="ARM76243.1"/>
    </source>
</evidence>
<dbReference type="GeneID" id="41591166"/>